<accession>A0A2T0UBR4</accession>
<dbReference type="RefSeq" id="WP_106290695.1">
    <property type="nucleotide sequence ID" value="NZ_PVTH01000001.1"/>
</dbReference>
<reference evidence="6 7" key="1">
    <citation type="submission" date="2018-03" db="EMBL/GenBank/DDBJ databases">
        <title>Genomic Encyclopedia of Type Strains, Phase III (KMG-III): the genomes of soil and plant-associated and newly described type strains.</title>
        <authorList>
            <person name="Whitman W."/>
        </authorList>
    </citation>
    <scope>NUCLEOTIDE SEQUENCE [LARGE SCALE GENOMIC DNA]</scope>
    <source>
        <strain evidence="6 7">CGMCC 1.9313</strain>
    </source>
</reference>
<keyword evidence="3 4" id="KW-0408">Iron</keyword>
<dbReference type="InterPro" id="IPR051459">
    <property type="entry name" value="Cytochrome_c-type_DH"/>
</dbReference>
<dbReference type="GO" id="GO:0046872">
    <property type="term" value="F:metal ion binding"/>
    <property type="evidence" value="ECO:0007669"/>
    <property type="project" value="UniProtKB-KW"/>
</dbReference>
<dbReference type="GO" id="GO:0009055">
    <property type="term" value="F:electron transfer activity"/>
    <property type="evidence" value="ECO:0007669"/>
    <property type="project" value="InterPro"/>
</dbReference>
<dbReference type="PROSITE" id="PS51007">
    <property type="entry name" value="CYTC"/>
    <property type="match status" value="2"/>
</dbReference>
<protein>
    <submittedName>
        <fullName evidence="6">Mono/diheme cytochrome c family protein</fullName>
    </submittedName>
</protein>
<dbReference type="InterPro" id="IPR009056">
    <property type="entry name" value="Cyt_c-like_dom"/>
</dbReference>
<dbReference type="GO" id="GO:0020037">
    <property type="term" value="F:heme binding"/>
    <property type="evidence" value="ECO:0007669"/>
    <property type="project" value="InterPro"/>
</dbReference>
<dbReference type="Proteomes" id="UP000238034">
    <property type="component" value="Unassembled WGS sequence"/>
</dbReference>
<evidence type="ECO:0000256" key="4">
    <source>
        <dbReference type="PROSITE-ProRule" id="PRU00433"/>
    </source>
</evidence>
<dbReference type="SUPFAM" id="SSF46626">
    <property type="entry name" value="Cytochrome c"/>
    <property type="match status" value="2"/>
</dbReference>
<organism evidence="6 7">
    <name type="scientific">Arcticibacter pallidicorallinus</name>
    <dbReference type="NCBI Taxonomy" id="1259464"/>
    <lineage>
        <taxon>Bacteria</taxon>
        <taxon>Pseudomonadati</taxon>
        <taxon>Bacteroidota</taxon>
        <taxon>Sphingobacteriia</taxon>
        <taxon>Sphingobacteriales</taxon>
        <taxon>Sphingobacteriaceae</taxon>
        <taxon>Arcticibacter</taxon>
    </lineage>
</organism>
<dbReference type="PANTHER" id="PTHR35008">
    <property type="entry name" value="BLL4482 PROTEIN-RELATED"/>
    <property type="match status" value="1"/>
</dbReference>
<evidence type="ECO:0000256" key="2">
    <source>
        <dbReference type="ARBA" id="ARBA00022723"/>
    </source>
</evidence>
<gene>
    <name evidence="6" type="ORF">B0I27_101322</name>
</gene>
<comment type="caution">
    <text evidence="6">The sequence shown here is derived from an EMBL/GenBank/DDBJ whole genome shotgun (WGS) entry which is preliminary data.</text>
</comment>
<name>A0A2T0UBR4_9SPHI</name>
<dbReference type="EMBL" id="PVTH01000001">
    <property type="protein sequence ID" value="PRY55353.1"/>
    <property type="molecule type" value="Genomic_DNA"/>
</dbReference>
<feature type="domain" description="Cytochrome c" evidence="5">
    <location>
        <begin position="195"/>
        <end position="311"/>
    </location>
</feature>
<dbReference type="PANTHER" id="PTHR35008:SF8">
    <property type="entry name" value="ALCOHOL DEHYDROGENASE CYTOCHROME C SUBUNIT"/>
    <property type="match status" value="1"/>
</dbReference>
<evidence type="ECO:0000313" key="6">
    <source>
        <dbReference type="EMBL" id="PRY55353.1"/>
    </source>
</evidence>
<dbReference type="Pfam" id="PF00034">
    <property type="entry name" value="Cytochrom_C"/>
    <property type="match status" value="1"/>
</dbReference>
<feature type="domain" description="Cytochrome c" evidence="5">
    <location>
        <begin position="45"/>
        <end position="159"/>
    </location>
</feature>
<dbReference type="AlphaFoldDB" id="A0A2T0UBR4"/>
<sequence length="325" mass="35963">MKVLKVVGIVLGLVLILALAGGIYLKAALPDIEPAPELTIDKSASRVERGRYLASHVAVCMDCHSTREWKYYSGPMVHETRGAGGEKFSREMGFPGVFYAPNLTPYALKDWTDGEIFRAVTSGVNKDGKALFPLMASHRFGRMDKEDIYSIIAYIRTLNPVKSDIPEREIDFPVNFIINTMPQEPSFSKIPSENNQIGYGRYLVNAAGCVDCHSQVDQGSVIKGTEFGGGMEFKQAAGTVRSPNITPDKETGIGNWSEAMFMTRFAAYADSNFVKQELAPDELNTPMPWTMYAGMKPSDLKAIHAYLKSLKPISNRVERSLNAKF</sequence>
<dbReference type="InterPro" id="IPR036909">
    <property type="entry name" value="Cyt_c-like_dom_sf"/>
</dbReference>
<keyword evidence="7" id="KW-1185">Reference proteome</keyword>
<evidence type="ECO:0000259" key="5">
    <source>
        <dbReference type="PROSITE" id="PS51007"/>
    </source>
</evidence>
<evidence type="ECO:0000256" key="3">
    <source>
        <dbReference type="ARBA" id="ARBA00023004"/>
    </source>
</evidence>
<dbReference type="OrthoDB" id="9809720at2"/>
<evidence type="ECO:0000256" key="1">
    <source>
        <dbReference type="ARBA" id="ARBA00022617"/>
    </source>
</evidence>
<keyword evidence="2 4" id="KW-0479">Metal-binding</keyword>
<evidence type="ECO:0000313" key="7">
    <source>
        <dbReference type="Proteomes" id="UP000238034"/>
    </source>
</evidence>
<proteinExistence type="predicted"/>
<dbReference type="Gene3D" id="1.10.760.10">
    <property type="entry name" value="Cytochrome c-like domain"/>
    <property type="match status" value="2"/>
</dbReference>
<keyword evidence="1 4" id="KW-0349">Heme</keyword>